<evidence type="ECO:0000313" key="1">
    <source>
        <dbReference type="EMBL" id="MBR8644270.1"/>
    </source>
</evidence>
<proteinExistence type="predicted"/>
<evidence type="ECO:0000313" key="2">
    <source>
        <dbReference type="Proteomes" id="UP000680045"/>
    </source>
</evidence>
<dbReference type="Proteomes" id="UP000680045">
    <property type="component" value="Unassembled WGS sequence"/>
</dbReference>
<accession>A0A941FHC5</accession>
<organism evidence="1 2">
    <name type="scientific">Peribacillus frigoritolerans</name>
    <dbReference type="NCBI Taxonomy" id="450367"/>
    <lineage>
        <taxon>Bacteria</taxon>
        <taxon>Bacillati</taxon>
        <taxon>Bacillota</taxon>
        <taxon>Bacilli</taxon>
        <taxon>Bacillales</taxon>
        <taxon>Bacillaceae</taxon>
        <taxon>Peribacillus</taxon>
    </lineage>
</organism>
<dbReference type="AlphaFoldDB" id="A0A941FHC5"/>
<dbReference type="EMBL" id="JAGTPW010000006">
    <property type="protein sequence ID" value="MBR8644270.1"/>
    <property type="molecule type" value="Genomic_DNA"/>
</dbReference>
<gene>
    <name evidence="1" type="ORF">KEH51_05320</name>
</gene>
<reference evidence="1" key="1">
    <citation type="submission" date="2021-04" db="EMBL/GenBank/DDBJ databases">
        <title>Whole genome sequencing of Enterococci isolates from hospitalized patients.</title>
        <authorList>
            <person name="Ogoti B.M."/>
            <person name="Onyambu F.G."/>
        </authorList>
    </citation>
    <scope>NUCLEOTIDE SEQUENCE</scope>
    <source>
        <strain evidence="1">242</strain>
    </source>
</reference>
<protein>
    <submittedName>
        <fullName evidence="1">Uncharacterized protein</fullName>
    </submittedName>
</protein>
<sequence length="102" mass="11662">MVSDVSSYVDSTRQAFEGINPLLKNDIANIRSDNESILVLANRLTGQDLPDNESDQLVEQGVTRINKELYLLDSMYNLLVRVNQFNEKTCFSQKYSWLMNLG</sequence>
<name>A0A941FHC5_9BACI</name>
<comment type="caution">
    <text evidence="1">The sequence shown here is derived from an EMBL/GenBank/DDBJ whole genome shotgun (WGS) entry which is preliminary data.</text>
</comment>